<keyword evidence="2" id="KW-0812">Transmembrane</keyword>
<name>A0AAD3U780_AERHY</name>
<feature type="domain" description="PAS" evidence="3">
    <location>
        <begin position="556"/>
        <end position="607"/>
    </location>
</feature>
<gene>
    <name evidence="5" type="ORF">JAJ28_000221</name>
</gene>
<feature type="transmembrane region" description="Helical" evidence="2">
    <location>
        <begin position="85"/>
        <end position="104"/>
    </location>
</feature>
<dbReference type="SMART" id="SM00091">
    <property type="entry name" value="PAS"/>
    <property type="match status" value="2"/>
</dbReference>
<dbReference type="Proteomes" id="UP000859505">
    <property type="component" value="Unassembled WGS sequence"/>
</dbReference>
<feature type="domain" description="PAC" evidence="4">
    <location>
        <begin position="484"/>
        <end position="535"/>
    </location>
</feature>
<dbReference type="Pfam" id="PF13188">
    <property type="entry name" value="PAS_8"/>
    <property type="match status" value="1"/>
</dbReference>
<dbReference type="Pfam" id="PF08448">
    <property type="entry name" value="PAS_4"/>
    <property type="match status" value="1"/>
</dbReference>
<feature type="coiled-coil region" evidence="1">
    <location>
        <begin position="651"/>
        <end position="678"/>
    </location>
</feature>
<evidence type="ECO:0000313" key="6">
    <source>
        <dbReference type="Proteomes" id="UP000859505"/>
    </source>
</evidence>
<dbReference type="CDD" id="cd00130">
    <property type="entry name" value="PAS"/>
    <property type="match status" value="2"/>
</dbReference>
<evidence type="ECO:0000259" key="3">
    <source>
        <dbReference type="PROSITE" id="PS50112"/>
    </source>
</evidence>
<dbReference type="Gene3D" id="3.30.450.20">
    <property type="entry name" value="PAS domain"/>
    <property type="match status" value="2"/>
</dbReference>
<dbReference type="PANTHER" id="PTHR44757:SF2">
    <property type="entry name" value="BIOFILM ARCHITECTURE MAINTENANCE PROTEIN MBAA"/>
    <property type="match status" value="1"/>
</dbReference>
<dbReference type="InterPro" id="IPR000700">
    <property type="entry name" value="PAS-assoc_C"/>
</dbReference>
<proteinExistence type="predicted"/>
<dbReference type="InterPro" id="IPR052155">
    <property type="entry name" value="Biofilm_reg_signaling"/>
</dbReference>
<evidence type="ECO:0000256" key="2">
    <source>
        <dbReference type="SAM" id="Phobius"/>
    </source>
</evidence>
<evidence type="ECO:0000256" key="1">
    <source>
        <dbReference type="SAM" id="Coils"/>
    </source>
</evidence>
<keyword evidence="1" id="KW-0175">Coiled coil</keyword>
<evidence type="ECO:0000313" key="5">
    <source>
        <dbReference type="EMBL" id="HAT6342567.1"/>
    </source>
</evidence>
<dbReference type="SUPFAM" id="SSF55785">
    <property type="entry name" value="PYP-like sensor domain (PAS domain)"/>
    <property type="match status" value="2"/>
</dbReference>
<feature type="transmembrane region" description="Helical" evidence="2">
    <location>
        <begin position="369"/>
        <end position="389"/>
    </location>
</feature>
<keyword evidence="2" id="KW-1133">Transmembrane helix</keyword>
<reference evidence="5" key="1">
    <citation type="journal article" date="2018" name="Genome Biol.">
        <title>SKESA: strategic k-mer extension for scrupulous assemblies.</title>
        <authorList>
            <person name="Souvorov A."/>
            <person name="Agarwala R."/>
            <person name="Lipman D.J."/>
        </authorList>
    </citation>
    <scope>NUCLEOTIDE SEQUENCE</scope>
    <source>
        <strain evidence="5">OLC2673_Aeromonas</strain>
    </source>
</reference>
<dbReference type="PANTHER" id="PTHR44757">
    <property type="entry name" value="DIGUANYLATE CYCLASE DGCP"/>
    <property type="match status" value="1"/>
</dbReference>
<reference evidence="5" key="2">
    <citation type="submission" date="2020-01" db="EMBL/GenBank/DDBJ databases">
        <authorList>
            <consortium name="NCBI Pathogen Detection Project"/>
        </authorList>
    </citation>
    <scope>NUCLEOTIDE SEQUENCE</scope>
    <source>
        <strain evidence="5">OLC2673_Aeromonas</strain>
    </source>
</reference>
<evidence type="ECO:0000259" key="4">
    <source>
        <dbReference type="PROSITE" id="PS50113"/>
    </source>
</evidence>
<keyword evidence="2" id="KW-0472">Membrane</keyword>
<dbReference type="InterPro" id="IPR013656">
    <property type="entry name" value="PAS_4"/>
</dbReference>
<comment type="caution">
    <text evidence="5">The sequence shown here is derived from an EMBL/GenBank/DDBJ whole genome shotgun (WGS) entry which is preliminary data.</text>
</comment>
<dbReference type="AlphaFoldDB" id="A0AAD3U780"/>
<feature type="transmembrane region" description="Helical" evidence="2">
    <location>
        <begin position="41"/>
        <end position="64"/>
    </location>
</feature>
<dbReference type="EMBL" id="DACTUL010000001">
    <property type="protein sequence ID" value="HAT6342567.1"/>
    <property type="molecule type" value="Genomic_DNA"/>
</dbReference>
<accession>A0AAD3U780</accession>
<protein>
    <submittedName>
        <fullName evidence="5">PAS domain S-box protein</fullName>
    </submittedName>
</protein>
<organism evidence="5 6">
    <name type="scientific">Aeromonas hydrophila</name>
    <dbReference type="NCBI Taxonomy" id="644"/>
    <lineage>
        <taxon>Bacteria</taxon>
        <taxon>Pseudomonadati</taxon>
        <taxon>Pseudomonadota</taxon>
        <taxon>Gammaproteobacteria</taxon>
        <taxon>Aeromonadales</taxon>
        <taxon>Aeromonadaceae</taxon>
        <taxon>Aeromonas</taxon>
    </lineage>
</organism>
<feature type="domain" description="PAS" evidence="3">
    <location>
        <begin position="411"/>
        <end position="481"/>
    </location>
</feature>
<dbReference type="InterPro" id="IPR000014">
    <property type="entry name" value="PAS"/>
</dbReference>
<dbReference type="PROSITE" id="PS50113">
    <property type="entry name" value="PAC"/>
    <property type="match status" value="1"/>
</dbReference>
<feature type="transmembrane region" description="Helical" evidence="2">
    <location>
        <begin position="12"/>
        <end position="29"/>
    </location>
</feature>
<dbReference type="NCBIfam" id="TIGR00229">
    <property type="entry name" value="sensory_box"/>
    <property type="match status" value="2"/>
</dbReference>
<dbReference type="InterPro" id="IPR035965">
    <property type="entry name" value="PAS-like_dom_sf"/>
</dbReference>
<sequence>MAEQPSLTRAHVLNVVLTYAAVASLWILLSDKAVEWLFSTPAQFALASTIKGWLFILITATMLYTMLRRRIDQPTVTTTPSRRQLLPFVLLNGLILALTAMAIAQNINLTQDKEAARLETIADLKSKRITEWLSAREFDAHILFENPLYAALYREAQATRAGHANLMTKLDEFISIRRFSAASVLSPEGNLLWHTPDASGLSAQLHAALKDAKSGSITRVGPYLDEQGQARLDFIAPLPMAGAKSPFIVLQISRSDWLNNILKSWPVPDSSGEALLFRRSGDQIQFLNDVRYRPGSALTLHLSVSSKELLAVQFLQQSRNEEGKALLFGKDYRNTPVFGTVQPVMGTDWYLLAKIDKAELTRAELKESVWIGLIGLLVLFIANTGIVLLRQHTRLQMAEQVRQSQAGRLQALQLLSAIADSSEDAIFAKDREGKYILFNRAASQFVGKSASEILGQDDTAIFPPDQARMLMALGEQVIANNRVQTQEENLTLPGGERVFLATKGPLQDSDGRVIGIFGISRDITDFKRAEAGLREREGLFRALVEQSLAGIYIIQQGQLCYINPGFARLFGYASTAAMLKIGTLHALASPKDSARVAEQLQRCEQEDSEIHTRFTALHHDHQNIEMELYGRRVDYRGQPAVLGLLLDVTEREQVEQALTRQASELRQQNNELERFNKVMVDRELAMLALKHKINELSLQLGQQPPYPQAPTPPEESL</sequence>
<dbReference type="PROSITE" id="PS50112">
    <property type="entry name" value="PAS"/>
    <property type="match status" value="2"/>
</dbReference>